<evidence type="ECO:0000313" key="3">
    <source>
        <dbReference type="Proteomes" id="UP000199202"/>
    </source>
</evidence>
<dbReference type="EMBL" id="FNDJ01000017">
    <property type="protein sequence ID" value="SDK62571.1"/>
    <property type="molecule type" value="Genomic_DNA"/>
</dbReference>
<feature type="compositionally biased region" description="Polar residues" evidence="1">
    <location>
        <begin position="1"/>
        <end position="10"/>
    </location>
</feature>
<evidence type="ECO:0000313" key="2">
    <source>
        <dbReference type="EMBL" id="SDK62571.1"/>
    </source>
</evidence>
<dbReference type="STRING" id="633440.SAMN05421869_117121"/>
<keyword evidence="3" id="KW-1185">Reference proteome</keyword>
<accession>A0A1G9DFA8</accession>
<organism evidence="2 3">
    <name type="scientific">Nonomuraea jiangxiensis</name>
    <dbReference type="NCBI Taxonomy" id="633440"/>
    <lineage>
        <taxon>Bacteria</taxon>
        <taxon>Bacillati</taxon>
        <taxon>Actinomycetota</taxon>
        <taxon>Actinomycetes</taxon>
        <taxon>Streptosporangiales</taxon>
        <taxon>Streptosporangiaceae</taxon>
        <taxon>Nonomuraea</taxon>
    </lineage>
</organism>
<evidence type="ECO:0000256" key="1">
    <source>
        <dbReference type="SAM" id="MobiDB-lite"/>
    </source>
</evidence>
<protein>
    <submittedName>
        <fullName evidence="2">Uncharacterized protein</fullName>
    </submittedName>
</protein>
<sequence length="57" mass="6404">MKLVTTGMSSRNERTMSRSARKHSSRASEVKRLKSSLRAGFIQVRGMFGTSIWSQSV</sequence>
<reference evidence="2 3" key="1">
    <citation type="submission" date="2016-10" db="EMBL/GenBank/DDBJ databases">
        <authorList>
            <person name="de Groot N.N."/>
        </authorList>
    </citation>
    <scope>NUCLEOTIDE SEQUENCE [LARGE SCALE GENOMIC DNA]</scope>
    <source>
        <strain evidence="2 3">CGMCC 4.6533</strain>
    </source>
</reference>
<proteinExistence type="predicted"/>
<dbReference type="Proteomes" id="UP000199202">
    <property type="component" value="Unassembled WGS sequence"/>
</dbReference>
<name>A0A1G9DFA8_9ACTN</name>
<dbReference type="AlphaFoldDB" id="A0A1G9DFA8"/>
<feature type="region of interest" description="Disordered" evidence="1">
    <location>
        <begin position="1"/>
        <end position="30"/>
    </location>
</feature>
<gene>
    <name evidence="2" type="ORF">SAMN05421869_117121</name>
</gene>